<dbReference type="InterPro" id="IPR020596">
    <property type="entry name" value="rRNA_Ade_Mease_Trfase_CS"/>
</dbReference>
<accession>B2KCK9</accession>
<reference evidence="9 10" key="1">
    <citation type="journal article" date="2009" name="Appl. Environ. Microbiol.">
        <title>Genomic analysis of 'Elusimicrobium minutum,' the first cultivated representative of the phylum 'Elusimicrobia' (formerly termite group 1).</title>
        <authorList>
            <person name="Herlemann D.P.R."/>
            <person name="Geissinger O."/>
            <person name="Ikeda-Ohtsubo W."/>
            <person name="Kunin V."/>
            <person name="Sun H."/>
            <person name="Lapidus A."/>
            <person name="Hugenholtz P."/>
            <person name="Brune A."/>
        </authorList>
    </citation>
    <scope>NUCLEOTIDE SEQUENCE [LARGE SCALE GENOMIC DNA]</scope>
    <source>
        <strain evidence="9 10">Pei191</strain>
    </source>
</reference>
<feature type="binding site" evidence="7">
    <location>
        <position position="7"/>
    </location>
    <ligand>
        <name>S-adenosyl-L-methionine</name>
        <dbReference type="ChEBI" id="CHEBI:59789"/>
    </ligand>
</feature>
<dbReference type="SUPFAM" id="SSF53335">
    <property type="entry name" value="S-adenosyl-L-methionine-dependent methyltransferases"/>
    <property type="match status" value="1"/>
</dbReference>
<evidence type="ECO:0000256" key="5">
    <source>
        <dbReference type="ARBA" id="ARBA00022691"/>
    </source>
</evidence>
<evidence type="ECO:0000256" key="4">
    <source>
        <dbReference type="ARBA" id="ARBA00022679"/>
    </source>
</evidence>
<dbReference type="AlphaFoldDB" id="B2KCK9"/>
<dbReference type="PROSITE" id="PS51689">
    <property type="entry name" value="SAM_RNA_A_N6_MT"/>
    <property type="match status" value="1"/>
</dbReference>
<dbReference type="RefSeq" id="WP_012414870.1">
    <property type="nucleotide sequence ID" value="NC_010644.1"/>
</dbReference>
<dbReference type="GO" id="GO:0005829">
    <property type="term" value="C:cytosol"/>
    <property type="evidence" value="ECO:0007669"/>
    <property type="project" value="TreeGrafter"/>
</dbReference>
<dbReference type="Proteomes" id="UP000001029">
    <property type="component" value="Chromosome"/>
</dbReference>
<evidence type="ECO:0000256" key="6">
    <source>
        <dbReference type="ARBA" id="ARBA00022884"/>
    </source>
</evidence>
<name>B2KCK9_ELUMP</name>
<dbReference type="Gene3D" id="1.10.8.100">
    <property type="entry name" value="Ribosomal RNA adenine dimethylase-like, domain 2"/>
    <property type="match status" value="1"/>
</dbReference>
<dbReference type="GO" id="GO:0003723">
    <property type="term" value="F:RNA binding"/>
    <property type="evidence" value="ECO:0007669"/>
    <property type="project" value="UniProtKB-UniRule"/>
</dbReference>
<dbReference type="InterPro" id="IPR011530">
    <property type="entry name" value="rRNA_adenine_dimethylase"/>
</dbReference>
<evidence type="ECO:0000256" key="7">
    <source>
        <dbReference type="PROSITE-ProRule" id="PRU01026"/>
    </source>
</evidence>
<dbReference type="NCBIfam" id="TIGR00755">
    <property type="entry name" value="ksgA"/>
    <property type="match status" value="1"/>
</dbReference>
<dbReference type="HOGENOM" id="CLU_041220_0_2_0"/>
<dbReference type="SMART" id="SM00650">
    <property type="entry name" value="rADc"/>
    <property type="match status" value="1"/>
</dbReference>
<organism evidence="9 10">
    <name type="scientific">Elusimicrobium minutum (strain Pei191)</name>
    <dbReference type="NCBI Taxonomy" id="445932"/>
    <lineage>
        <taxon>Bacteria</taxon>
        <taxon>Pseudomonadati</taxon>
        <taxon>Elusimicrobiota</taxon>
        <taxon>Elusimicrobia</taxon>
        <taxon>Elusimicrobiales</taxon>
        <taxon>Elusimicrobiaceae</taxon>
        <taxon>Elusimicrobium</taxon>
    </lineage>
</organism>
<dbReference type="PROSITE" id="PS01131">
    <property type="entry name" value="RRNA_A_DIMETH"/>
    <property type="match status" value="1"/>
</dbReference>
<keyword evidence="1" id="KW-0963">Cytoplasm</keyword>
<dbReference type="GO" id="GO:0000179">
    <property type="term" value="F:rRNA (adenine-N6,N6-)-dimethyltransferase activity"/>
    <property type="evidence" value="ECO:0007669"/>
    <property type="project" value="UniProtKB-UniRule"/>
</dbReference>
<keyword evidence="5 7" id="KW-0949">S-adenosyl-L-methionine</keyword>
<dbReference type="InterPro" id="IPR001737">
    <property type="entry name" value="KsgA/Erm"/>
</dbReference>
<dbReference type="InterPro" id="IPR023165">
    <property type="entry name" value="rRNA_Ade_diMease-like_C"/>
</dbReference>
<evidence type="ECO:0000256" key="2">
    <source>
        <dbReference type="ARBA" id="ARBA00022552"/>
    </source>
</evidence>
<dbReference type="PANTHER" id="PTHR11727:SF7">
    <property type="entry name" value="DIMETHYLADENOSINE TRANSFERASE-RELATED"/>
    <property type="match status" value="1"/>
</dbReference>
<dbReference type="STRING" id="445932.Emin_0700"/>
<dbReference type="KEGG" id="emi:Emin_0700"/>
<evidence type="ECO:0000313" key="10">
    <source>
        <dbReference type="Proteomes" id="UP000001029"/>
    </source>
</evidence>
<evidence type="ECO:0000259" key="8">
    <source>
        <dbReference type="SMART" id="SM00650"/>
    </source>
</evidence>
<dbReference type="Pfam" id="PF00398">
    <property type="entry name" value="RrnaAD"/>
    <property type="match status" value="1"/>
</dbReference>
<comment type="similarity">
    <text evidence="7">Belongs to the class I-like SAM-binding methyltransferase superfamily. rRNA adenine N(6)-methyltransferase family.</text>
</comment>
<feature type="binding site" evidence="7">
    <location>
        <position position="83"/>
    </location>
    <ligand>
        <name>S-adenosyl-L-methionine</name>
        <dbReference type="ChEBI" id="CHEBI:59789"/>
    </ligand>
</feature>
<evidence type="ECO:0000256" key="3">
    <source>
        <dbReference type="ARBA" id="ARBA00022603"/>
    </source>
</evidence>
<keyword evidence="3 7" id="KW-0489">Methyltransferase</keyword>
<feature type="binding site" evidence="7">
    <location>
        <position position="60"/>
    </location>
    <ligand>
        <name>S-adenosyl-L-methionine</name>
        <dbReference type="ChEBI" id="CHEBI:59789"/>
    </ligand>
</feature>
<feature type="binding site" evidence="7">
    <location>
        <position position="9"/>
    </location>
    <ligand>
        <name>S-adenosyl-L-methionine</name>
        <dbReference type="ChEBI" id="CHEBI:59789"/>
    </ligand>
</feature>
<dbReference type="InterPro" id="IPR029063">
    <property type="entry name" value="SAM-dependent_MTases_sf"/>
</dbReference>
<sequence length="261" mass="29173">MQKYGQHFLVNEGVIDKIVNAVVDARARHPKARIIEIGPGKGALTLRLLDKGIKDLKLIEIDPIMVDHLRGVLPSGVEIIQSDFLDTDLSLLSENGVIFVSNLPYINAAEILNKVLNYKNFLSAVFMFQREQAQRIKAGEGDTFYSPISLTSQIAADIKSLCRVSPGSFNPPPKVESEVLCFERNIKIQEDLLNGFTLAVQAAFAYKRKNVLNSISEYFKKDKKEIFSLLESSKISPNCRAQNLTQTDYKVLAGNIKKMLN</sequence>
<evidence type="ECO:0000313" key="9">
    <source>
        <dbReference type="EMBL" id="ACC98255.1"/>
    </source>
</evidence>
<dbReference type="CDD" id="cd02440">
    <property type="entry name" value="AdoMet_MTases"/>
    <property type="match status" value="1"/>
</dbReference>
<gene>
    <name evidence="9" type="ordered locus">Emin_0700</name>
</gene>
<dbReference type="PANTHER" id="PTHR11727">
    <property type="entry name" value="DIMETHYLADENOSINE TRANSFERASE"/>
    <property type="match status" value="1"/>
</dbReference>
<dbReference type="Gene3D" id="3.40.50.150">
    <property type="entry name" value="Vaccinia Virus protein VP39"/>
    <property type="match status" value="1"/>
</dbReference>
<feature type="domain" description="Ribosomal RNA adenine methylase transferase N-terminal" evidence="8">
    <location>
        <begin position="18"/>
        <end position="186"/>
    </location>
</feature>
<evidence type="ECO:0000256" key="1">
    <source>
        <dbReference type="ARBA" id="ARBA00022490"/>
    </source>
</evidence>
<feature type="binding site" evidence="7">
    <location>
        <position position="38"/>
    </location>
    <ligand>
        <name>S-adenosyl-L-methionine</name>
        <dbReference type="ChEBI" id="CHEBI:59789"/>
    </ligand>
</feature>
<protein>
    <submittedName>
        <fullName evidence="9">Dimethyladenosine transferase</fullName>
    </submittedName>
</protein>
<keyword evidence="4 7" id="KW-0808">Transferase</keyword>
<proteinExistence type="inferred from homology"/>
<keyword evidence="2" id="KW-0698">rRNA processing</keyword>
<dbReference type="EMBL" id="CP001055">
    <property type="protein sequence ID" value="ACC98255.1"/>
    <property type="molecule type" value="Genomic_DNA"/>
</dbReference>
<dbReference type="OrthoDB" id="9814755at2"/>
<keyword evidence="10" id="KW-1185">Reference proteome</keyword>
<keyword evidence="6 7" id="KW-0694">RNA-binding</keyword>
<feature type="binding site" evidence="7">
    <location>
        <position position="102"/>
    </location>
    <ligand>
        <name>S-adenosyl-L-methionine</name>
        <dbReference type="ChEBI" id="CHEBI:59789"/>
    </ligand>
</feature>
<dbReference type="InterPro" id="IPR020598">
    <property type="entry name" value="rRNA_Ade_methylase_Trfase_N"/>
</dbReference>